<organism evidence="1 2">
    <name type="scientific">Campylobacter hyointestinalis subsp. hyointestinalis</name>
    <dbReference type="NCBI Taxonomy" id="91352"/>
    <lineage>
        <taxon>Bacteria</taxon>
        <taxon>Pseudomonadati</taxon>
        <taxon>Campylobacterota</taxon>
        <taxon>Epsilonproteobacteria</taxon>
        <taxon>Campylobacterales</taxon>
        <taxon>Campylobacteraceae</taxon>
        <taxon>Campylobacter</taxon>
    </lineage>
</organism>
<keyword evidence="2" id="KW-1185">Reference proteome</keyword>
<name>A0A0S4S107_CAMHY</name>
<proteinExistence type="predicted"/>
<dbReference type="Proteomes" id="UP000052237">
    <property type="component" value="Unassembled WGS sequence"/>
</dbReference>
<gene>
    <name evidence="1" type="ORF">ERS686654_01140</name>
</gene>
<comment type="caution">
    <text evidence="1">The sequence shown here is derived from an EMBL/GenBank/DDBJ whole genome shotgun (WGS) entry which is preliminary data.</text>
</comment>
<protein>
    <submittedName>
        <fullName evidence="1">Uncharacterized protein</fullName>
    </submittedName>
</protein>
<evidence type="ECO:0000313" key="1">
    <source>
        <dbReference type="EMBL" id="CUU80032.1"/>
    </source>
</evidence>
<evidence type="ECO:0000313" key="2">
    <source>
        <dbReference type="Proteomes" id="UP000052237"/>
    </source>
</evidence>
<accession>A0A0S4S107</accession>
<dbReference type="EMBL" id="FAVB01000002">
    <property type="protein sequence ID" value="CUU80032.1"/>
    <property type="molecule type" value="Genomic_DNA"/>
</dbReference>
<sequence length="99" mass="11595">MKQLIKDFILPIFVKYVRRFIPNKYGWSGEYNTREEAKEMSTGYGNTKIIQKVRKSLLAVKNGESAYERDSVIFDKVYYSWPLLAILMFITAKCNADKL</sequence>
<dbReference type="AlphaFoldDB" id="A0A0S4S107"/>
<dbReference type="RefSeq" id="WP_059435146.1">
    <property type="nucleotide sequence ID" value="NZ_FAVB01000002.1"/>
</dbReference>
<reference evidence="1 2" key="1">
    <citation type="submission" date="2015-11" db="EMBL/GenBank/DDBJ databases">
        <authorList>
            <consortium name="Pathogen Informatics"/>
        </authorList>
    </citation>
    <scope>NUCLEOTIDE SEQUENCE [LARGE SCALE GENOMIC DNA]</scope>
    <source>
        <strain evidence="1 2">006A-0059</strain>
    </source>
</reference>